<dbReference type="Gene3D" id="3.40.50.150">
    <property type="entry name" value="Vaccinia Virus protein VP39"/>
    <property type="match status" value="1"/>
</dbReference>
<dbReference type="SUPFAM" id="SSF53335">
    <property type="entry name" value="S-adenosyl-L-methionine-dependent methyltransferases"/>
    <property type="match status" value="1"/>
</dbReference>
<evidence type="ECO:0000313" key="3">
    <source>
        <dbReference type="Proteomes" id="UP000647241"/>
    </source>
</evidence>
<gene>
    <name evidence="2" type="ORF">GCM10011585_33760</name>
</gene>
<evidence type="ECO:0000313" key="2">
    <source>
        <dbReference type="EMBL" id="GGG87007.1"/>
    </source>
</evidence>
<dbReference type="AlphaFoldDB" id="A0A917HR18"/>
<reference evidence="2" key="1">
    <citation type="journal article" date="2014" name="Int. J. Syst. Evol. Microbiol.">
        <title>Complete genome sequence of Corynebacterium casei LMG S-19264T (=DSM 44701T), isolated from a smear-ripened cheese.</title>
        <authorList>
            <consortium name="US DOE Joint Genome Institute (JGI-PGF)"/>
            <person name="Walter F."/>
            <person name="Albersmeier A."/>
            <person name="Kalinowski J."/>
            <person name="Ruckert C."/>
        </authorList>
    </citation>
    <scope>NUCLEOTIDE SEQUENCE</scope>
    <source>
        <strain evidence="2">CGMCC 1.12997</strain>
    </source>
</reference>
<organism evidence="2 3">
    <name type="scientific">Edaphobacter dinghuensis</name>
    <dbReference type="NCBI Taxonomy" id="1560005"/>
    <lineage>
        <taxon>Bacteria</taxon>
        <taxon>Pseudomonadati</taxon>
        <taxon>Acidobacteriota</taxon>
        <taxon>Terriglobia</taxon>
        <taxon>Terriglobales</taxon>
        <taxon>Acidobacteriaceae</taxon>
        <taxon>Edaphobacter</taxon>
    </lineage>
</organism>
<name>A0A917HR18_9BACT</name>
<feature type="domain" description="DUF6094" evidence="1">
    <location>
        <begin position="6"/>
        <end position="214"/>
    </location>
</feature>
<dbReference type="InterPro" id="IPR046076">
    <property type="entry name" value="DUF6094"/>
</dbReference>
<evidence type="ECO:0000259" key="1">
    <source>
        <dbReference type="Pfam" id="PF19587"/>
    </source>
</evidence>
<dbReference type="RefSeq" id="WP_188555415.1">
    <property type="nucleotide sequence ID" value="NZ_BMGT01000004.1"/>
</dbReference>
<accession>A0A917HR18</accession>
<comment type="caution">
    <text evidence="2">The sequence shown here is derived from an EMBL/GenBank/DDBJ whole genome shotgun (WGS) entry which is preliminary data.</text>
</comment>
<proteinExistence type="predicted"/>
<reference evidence="2" key="2">
    <citation type="submission" date="2020-09" db="EMBL/GenBank/DDBJ databases">
        <authorList>
            <person name="Sun Q."/>
            <person name="Zhou Y."/>
        </authorList>
    </citation>
    <scope>NUCLEOTIDE SEQUENCE</scope>
    <source>
        <strain evidence="2">CGMCC 1.12997</strain>
    </source>
</reference>
<dbReference type="InterPro" id="IPR002052">
    <property type="entry name" value="DNA_methylase_N6_adenine_CS"/>
</dbReference>
<dbReference type="EMBL" id="BMGT01000004">
    <property type="protein sequence ID" value="GGG87007.1"/>
    <property type="molecule type" value="Genomic_DNA"/>
</dbReference>
<dbReference type="GO" id="GO:0003676">
    <property type="term" value="F:nucleic acid binding"/>
    <property type="evidence" value="ECO:0007669"/>
    <property type="project" value="InterPro"/>
</dbReference>
<dbReference type="InterPro" id="IPR029063">
    <property type="entry name" value="SAM-dependent_MTases_sf"/>
</dbReference>
<dbReference type="PRINTS" id="PR00507">
    <property type="entry name" value="N12N6MTFRASE"/>
</dbReference>
<dbReference type="GO" id="GO:0032259">
    <property type="term" value="P:methylation"/>
    <property type="evidence" value="ECO:0007669"/>
    <property type="project" value="InterPro"/>
</dbReference>
<sequence>MRSSGRLKLGYYPLPEPEGVRLRNLLDFPPEGASVLDPCVGAGDALRQITENAGASLYGVELDTERARCATASGISTIHGNLFGASSAEESFSLLYLNPPYDHEIGSYDNKRMEYLFLKHTYPWLVQGGILIFVVLHAQLEPCIPLLSSEFGWFQVFRLTDPESERFDQIVLLAARKRVPADAQEMNRKALVEAIYRSPLPALTGAEPKYAVPATPPAKLTYRGLPLDEIETLLPQSSAWRKVAAFLLPREDAAIERPITPFHPGHVGLLCTAGMLNGVAGNGEDRHIARWQTKKYVTTFTEAEEKYTEIHRQERFSNEVAIIYANGRTLVLTDKKKGEEGGERAPAVGTA</sequence>
<dbReference type="PROSITE" id="PS00092">
    <property type="entry name" value="N6_MTASE"/>
    <property type="match status" value="1"/>
</dbReference>
<dbReference type="Proteomes" id="UP000647241">
    <property type="component" value="Unassembled WGS sequence"/>
</dbReference>
<dbReference type="Pfam" id="PF19587">
    <property type="entry name" value="DUF6094"/>
    <property type="match status" value="1"/>
</dbReference>
<dbReference type="CDD" id="cd02440">
    <property type="entry name" value="AdoMet_MTases"/>
    <property type="match status" value="1"/>
</dbReference>
<dbReference type="GO" id="GO:0008168">
    <property type="term" value="F:methyltransferase activity"/>
    <property type="evidence" value="ECO:0007669"/>
    <property type="project" value="InterPro"/>
</dbReference>
<keyword evidence="3" id="KW-1185">Reference proteome</keyword>
<protein>
    <recommendedName>
        <fullName evidence="1">DUF6094 domain-containing protein</fullName>
    </recommendedName>
</protein>